<evidence type="ECO:0000256" key="1">
    <source>
        <dbReference type="SAM" id="Phobius"/>
    </source>
</evidence>
<dbReference type="InterPro" id="IPR021548">
    <property type="entry name" value="DUF2895"/>
</dbReference>
<evidence type="ECO:0008006" key="4">
    <source>
        <dbReference type="Google" id="ProtNLM"/>
    </source>
</evidence>
<comment type="caution">
    <text evidence="2">The sequence shown here is derived from an EMBL/GenBank/DDBJ whole genome shotgun (WGS) entry which is preliminary data.</text>
</comment>
<name>A0A3M4SE06_PSEA0</name>
<dbReference type="AlphaFoldDB" id="A0A3M4SE06"/>
<dbReference type="NCBIfam" id="TIGR03746">
    <property type="entry name" value="conj_TIGR03746"/>
    <property type="match status" value="1"/>
</dbReference>
<gene>
    <name evidence="2" type="ORF">ALP90_01223</name>
</gene>
<dbReference type="EMBL" id="RBRS01000324">
    <property type="protein sequence ID" value="RMR13195.1"/>
    <property type="molecule type" value="Genomic_DNA"/>
</dbReference>
<keyword evidence="1" id="KW-0472">Membrane</keyword>
<reference evidence="2 3" key="1">
    <citation type="submission" date="2018-08" db="EMBL/GenBank/DDBJ databases">
        <title>Recombination of ecologically and evolutionarily significant loci maintains genetic cohesion in the Pseudomonas syringae species complex.</title>
        <authorList>
            <person name="Dillon M."/>
            <person name="Thakur S."/>
            <person name="Almeida R.N.D."/>
            <person name="Weir B.S."/>
            <person name="Guttman D.S."/>
        </authorList>
    </citation>
    <scope>NUCLEOTIDE SEQUENCE [LARGE SCALE GENOMIC DNA]</scope>
    <source>
        <strain evidence="2 3">ICMP 5931</strain>
    </source>
</reference>
<dbReference type="Proteomes" id="UP000271097">
    <property type="component" value="Unassembled WGS sequence"/>
</dbReference>
<accession>A0A3M4SE06</accession>
<protein>
    <recommendedName>
        <fullName evidence="4">Integrating conjugative element protein, family</fullName>
    </recommendedName>
</protein>
<evidence type="ECO:0000313" key="3">
    <source>
        <dbReference type="Proteomes" id="UP000271097"/>
    </source>
</evidence>
<proteinExistence type="predicted"/>
<keyword evidence="1" id="KW-0812">Transmembrane</keyword>
<dbReference type="Pfam" id="PF11444">
    <property type="entry name" value="DUF2895"/>
    <property type="match status" value="1"/>
</dbReference>
<keyword evidence="1" id="KW-1133">Transmembrane helix</keyword>
<feature type="transmembrane region" description="Helical" evidence="1">
    <location>
        <begin position="114"/>
        <end position="133"/>
    </location>
</feature>
<sequence length="316" mass="35399">MGDRFWLQRGRLCDGAAVGLRDHSIHARGLRTHRRNIGAAHRSSGLATPQTRPTGNMVLPHVAAAARHTRPYVIQQRQSGHPIGQLDVPSEGATMSRYLKLADSQRAHITSLRMAIVLLALLALGLGIGWYRAPQNMTIHVPPDLRSGSTRLWWDIPPQSVYAFGLYIFQQMNRWPVDGEQDYQTNITRLDAYITPACKQYLQSDFDLRKSSGELRKRVRGVYEIPGRGFGDSPELRTVTNSIDDWTVTLDISADEYYGGQLVKRALARYPLHVVRMDVDPETNPFGLAWDCYNGAPQRIEGNVEAPATPSKGVFK</sequence>
<evidence type="ECO:0000313" key="2">
    <source>
        <dbReference type="EMBL" id="RMR13195.1"/>
    </source>
</evidence>
<organism evidence="2 3">
    <name type="scientific">Pseudomonas amygdali pv. ulmi</name>
    <dbReference type="NCBI Taxonomy" id="251720"/>
    <lineage>
        <taxon>Bacteria</taxon>
        <taxon>Pseudomonadati</taxon>
        <taxon>Pseudomonadota</taxon>
        <taxon>Gammaproteobacteria</taxon>
        <taxon>Pseudomonadales</taxon>
        <taxon>Pseudomonadaceae</taxon>
        <taxon>Pseudomonas</taxon>
        <taxon>Pseudomonas amygdali</taxon>
    </lineage>
</organism>